<name>A0A0J8U0A0_9MYCO</name>
<proteinExistence type="predicted"/>
<dbReference type="EMBL" id="LFOD01000064">
    <property type="protein sequence ID" value="KMV13960.1"/>
    <property type="molecule type" value="Genomic_DNA"/>
</dbReference>
<evidence type="ECO:0000313" key="1">
    <source>
        <dbReference type="EMBL" id="KMV13960.1"/>
    </source>
</evidence>
<gene>
    <name evidence="1" type="ORF">ACT17_32790</name>
</gene>
<organism evidence="1 2">
    <name type="scientific">Mycolicibacterium conceptionense</name>
    <dbReference type="NCBI Taxonomy" id="451644"/>
    <lineage>
        <taxon>Bacteria</taxon>
        <taxon>Bacillati</taxon>
        <taxon>Actinomycetota</taxon>
        <taxon>Actinomycetes</taxon>
        <taxon>Mycobacteriales</taxon>
        <taxon>Mycobacteriaceae</taxon>
        <taxon>Mycolicibacterium</taxon>
    </lineage>
</organism>
<evidence type="ECO:0000313" key="2">
    <source>
        <dbReference type="Proteomes" id="UP000037594"/>
    </source>
</evidence>
<reference evidence="1 2" key="1">
    <citation type="submission" date="2015-06" db="EMBL/GenBank/DDBJ databases">
        <title>Genome sequence of Mycobacterium conceptionense strain MLE.</title>
        <authorList>
            <person name="Greninger A.L."/>
            <person name="Cunningham G."/>
            <person name="Chiu C.Y."/>
            <person name="Miller S."/>
        </authorList>
    </citation>
    <scope>NUCLEOTIDE SEQUENCE [LARGE SCALE GENOMIC DNA]</scope>
    <source>
        <strain evidence="1 2">MLE</strain>
    </source>
</reference>
<sequence length="86" mass="9723">MPEHDTRTEIERAVGALESGIAGDLHKDEAVAQAQLRLSFIFRADTDEQTRLVNEAKTVMNRYQDWLAEGEALPEARDLLRQALET</sequence>
<dbReference type="RefSeq" id="WP_048896542.1">
    <property type="nucleotide sequence ID" value="NZ_LFOD01000064.1"/>
</dbReference>
<comment type="caution">
    <text evidence="1">The sequence shown here is derived from an EMBL/GenBank/DDBJ whole genome shotgun (WGS) entry which is preliminary data.</text>
</comment>
<dbReference type="AlphaFoldDB" id="A0A0J8U0A0"/>
<dbReference type="PATRIC" id="fig|451644.5.peg.6738"/>
<protein>
    <submittedName>
        <fullName evidence="1">Uncharacterized protein</fullName>
    </submittedName>
</protein>
<accession>A0A0J8U0A0</accession>
<dbReference type="Proteomes" id="UP000037594">
    <property type="component" value="Unassembled WGS sequence"/>
</dbReference>